<organism evidence="1 2">
    <name type="scientific">Pseudomonas shahriarae</name>
    <dbReference type="NCBI Taxonomy" id="2745512"/>
    <lineage>
        <taxon>Bacteria</taxon>
        <taxon>Pseudomonadati</taxon>
        <taxon>Pseudomonadota</taxon>
        <taxon>Gammaproteobacteria</taxon>
        <taxon>Pseudomonadales</taxon>
        <taxon>Pseudomonadaceae</taxon>
        <taxon>Pseudomonas</taxon>
    </lineage>
</organism>
<evidence type="ECO:0000313" key="2">
    <source>
        <dbReference type="Proteomes" id="UP001148185"/>
    </source>
</evidence>
<dbReference type="RefSeq" id="WP_273875774.1">
    <property type="nucleotide sequence ID" value="NZ_JAMDHA010000006.1"/>
</dbReference>
<reference evidence="1 2" key="1">
    <citation type="submission" date="2022-05" db="EMBL/GenBank/DDBJ databases">
        <title>Novel Pseudomonas spp. Isolated from a Rainbow Trout Aquaculture Facility.</title>
        <authorList>
            <person name="Testerman T."/>
            <person name="Graf J."/>
        </authorList>
    </citation>
    <scope>NUCLEOTIDE SEQUENCE [LARGE SCALE GENOMIC DNA]</scope>
    <source>
        <strain evidence="1 2">ID1042</strain>
    </source>
</reference>
<accession>A0A9X4HBR5</accession>
<gene>
    <name evidence="1" type="ORF">M5G27_07335</name>
</gene>
<dbReference type="EMBL" id="JAMDHA010000006">
    <property type="protein sequence ID" value="MDD1007293.1"/>
    <property type="molecule type" value="Genomic_DNA"/>
</dbReference>
<proteinExistence type="predicted"/>
<comment type="caution">
    <text evidence="1">The sequence shown here is derived from an EMBL/GenBank/DDBJ whole genome shotgun (WGS) entry which is preliminary data.</text>
</comment>
<protein>
    <submittedName>
        <fullName evidence="1">Uncharacterized protein</fullName>
    </submittedName>
</protein>
<evidence type="ECO:0000313" key="1">
    <source>
        <dbReference type="EMBL" id="MDD1007293.1"/>
    </source>
</evidence>
<dbReference type="AlphaFoldDB" id="A0A9X4HBR5"/>
<dbReference type="Proteomes" id="UP001148185">
    <property type="component" value="Unassembled WGS sequence"/>
</dbReference>
<sequence>MKQSPNQAGMEATVQAVLKEFYTNTIVPVAEAEQLDPVELFNASIKSALYLKEQDAIDEHRSSFFTLKS</sequence>
<keyword evidence="2" id="KW-1185">Reference proteome</keyword>
<name>A0A9X4HBR5_9PSED</name>